<evidence type="ECO:0000313" key="2">
    <source>
        <dbReference type="EMBL" id="UYP48675.1"/>
    </source>
</evidence>
<accession>A0ABY6HYU2</accession>
<organism evidence="2 3">
    <name type="scientific">Candidatus Lokiarchaeum ossiferum</name>
    <dbReference type="NCBI Taxonomy" id="2951803"/>
    <lineage>
        <taxon>Archaea</taxon>
        <taxon>Promethearchaeati</taxon>
        <taxon>Promethearchaeota</taxon>
        <taxon>Promethearchaeia</taxon>
        <taxon>Promethearchaeales</taxon>
        <taxon>Promethearchaeaceae</taxon>
        <taxon>Candidatus Lokiarchaeum</taxon>
    </lineage>
</organism>
<dbReference type="SUPFAM" id="SSF46785">
    <property type="entry name" value="Winged helix' DNA-binding domain"/>
    <property type="match status" value="1"/>
</dbReference>
<evidence type="ECO:0000313" key="3">
    <source>
        <dbReference type="Proteomes" id="UP001208689"/>
    </source>
</evidence>
<feature type="coiled-coil region" evidence="1">
    <location>
        <begin position="92"/>
        <end position="119"/>
    </location>
</feature>
<dbReference type="EMBL" id="CP104013">
    <property type="protein sequence ID" value="UYP48675.1"/>
    <property type="molecule type" value="Genomic_DNA"/>
</dbReference>
<sequence length="186" mass="21703">MKFDESEIIAAAMIGFDMIEGPGIKWFRQFEDCEFNIDMESFLMNFYLSFRGGDEGLQPLAILYNNFYIVAFSRGLELCCLFMRPENLNTKLERLGQIANELVQQMDNTEEEQDTETEVEGTDYEEIKRIVINLLNGQEISTPELRRYFKLSNSEIWRVMSQLEEANAVIRTQKVGRTQFWTAICS</sequence>
<dbReference type="InterPro" id="IPR036390">
    <property type="entry name" value="WH_DNA-bd_sf"/>
</dbReference>
<name>A0ABY6HYU2_9ARCH</name>
<dbReference type="Proteomes" id="UP001208689">
    <property type="component" value="Chromosome"/>
</dbReference>
<protein>
    <submittedName>
        <fullName evidence="2">Uncharacterized protein</fullName>
    </submittedName>
</protein>
<evidence type="ECO:0000256" key="1">
    <source>
        <dbReference type="SAM" id="Coils"/>
    </source>
</evidence>
<reference evidence="2" key="1">
    <citation type="submission" date="2022-09" db="EMBL/GenBank/DDBJ databases">
        <title>Actin cytoskeleton and complex cell architecture in an #Asgard archaeon.</title>
        <authorList>
            <person name="Ponce Toledo R.I."/>
            <person name="Schleper C."/>
            <person name="Rodrigues Oliveira T."/>
            <person name="Wollweber F."/>
            <person name="Xu J."/>
            <person name="Rittmann S."/>
            <person name="Klingl A."/>
            <person name="Pilhofer M."/>
        </authorList>
    </citation>
    <scope>NUCLEOTIDE SEQUENCE</scope>
    <source>
        <strain evidence="2">B-35</strain>
    </source>
</reference>
<gene>
    <name evidence="2" type="ORF">NEF87_004960</name>
</gene>
<keyword evidence="3" id="KW-1185">Reference proteome</keyword>
<keyword evidence="1" id="KW-0175">Coiled coil</keyword>
<proteinExistence type="predicted"/>